<evidence type="ECO:0000313" key="3">
    <source>
        <dbReference type="Proteomes" id="UP000265515"/>
    </source>
</evidence>
<keyword evidence="3" id="KW-1185">Reference proteome</keyword>
<dbReference type="AlphaFoldDB" id="A0A388KWV4"/>
<name>A0A388KWV4_CHABU</name>
<dbReference type="EMBL" id="BFEA01000203">
    <property type="protein sequence ID" value="GBG74462.1"/>
    <property type="molecule type" value="Genomic_DNA"/>
</dbReference>
<accession>A0A388KWV4</accession>
<proteinExistence type="predicted"/>
<reference evidence="2 3" key="1">
    <citation type="journal article" date="2018" name="Cell">
        <title>The Chara Genome: Secondary Complexity and Implications for Plant Terrestrialization.</title>
        <authorList>
            <person name="Nishiyama T."/>
            <person name="Sakayama H."/>
            <person name="Vries J.D."/>
            <person name="Buschmann H."/>
            <person name="Saint-Marcoux D."/>
            <person name="Ullrich K.K."/>
            <person name="Haas F.B."/>
            <person name="Vanderstraeten L."/>
            <person name="Becker D."/>
            <person name="Lang D."/>
            <person name="Vosolsobe S."/>
            <person name="Rombauts S."/>
            <person name="Wilhelmsson P.K.I."/>
            <person name="Janitza P."/>
            <person name="Kern R."/>
            <person name="Heyl A."/>
            <person name="Rumpler F."/>
            <person name="Villalobos L.I.A.C."/>
            <person name="Clay J.M."/>
            <person name="Skokan R."/>
            <person name="Toyoda A."/>
            <person name="Suzuki Y."/>
            <person name="Kagoshima H."/>
            <person name="Schijlen E."/>
            <person name="Tajeshwar N."/>
            <person name="Catarino B."/>
            <person name="Hetherington A.J."/>
            <person name="Saltykova A."/>
            <person name="Bonnot C."/>
            <person name="Breuninger H."/>
            <person name="Symeonidi A."/>
            <person name="Radhakrishnan G.V."/>
            <person name="Van Nieuwerburgh F."/>
            <person name="Deforce D."/>
            <person name="Chang C."/>
            <person name="Karol K.G."/>
            <person name="Hedrich R."/>
            <person name="Ulvskov P."/>
            <person name="Glockner G."/>
            <person name="Delwiche C.F."/>
            <person name="Petrasek J."/>
            <person name="Van de Peer Y."/>
            <person name="Friml J."/>
            <person name="Beilby M."/>
            <person name="Dolan L."/>
            <person name="Kohara Y."/>
            <person name="Sugano S."/>
            <person name="Fujiyama A."/>
            <person name="Delaux P.-M."/>
            <person name="Quint M."/>
            <person name="TheiBen G."/>
            <person name="Hagemann M."/>
            <person name="Harholt J."/>
            <person name="Dunand C."/>
            <person name="Zachgo S."/>
            <person name="Langdale J."/>
            <person name="Maumus F."/>
            <person name="Straeten D.V.D."/>
            <person name="Gould S.B."/>
            <person name="Rensing S.A."/>
        </authorList>
    </citation>
    <scope>NUCLEOTIDE SEQUENCE [LARGE SCALE GENOMIC DNA]</scope>
    <source>
        <strain evidence="2 3">S276</strain>
    </source>
</reference>
<feature type="compositionally biased region" description="Basic and acidic residues" evidence="1">
    <location>
        <begin position="42"/>
        <end position="51"/>
    </location>
</feature>
<feature type="compositionally biased region" description="Polar residues" evidence="1">
    <location>
        <begin position="14"/>
        <end position="33"/>
    </location>
</feature>
<comment type="caution">
    <text evidence="2">The sequence shown here is derived from an EMBL/GenBank/DDBJ whole genome shotgun (WGS) entry which is preliminary data.</text>
</comment>
<evidence type="ECO:0000256" key="1">
    <source>
        <dbReference type="SAM" id="MobiDB-lite"/>
    </source>
</evidence>
<dbReference type="Gramene" id="GBG74462">
    <property type="protein sequence ID" value="GBG74462"/>
    <property type="gene ID" value="CBR_g18872"/>
</dbReference>
<evidence type="ECO:0000313" key="2">
    <source>
        <dbReference type="EMBL" id="GBG74462.1"/>
    </source>
</evidence>
<gene>
    <name evidence="2" type="ORF">CBR_g18872</name>
</gene>
<organism evidence="2 3">
    <name type="scientific">Chara braunii</name>
    <name type="common">Braun's stonewort</name>
    <dbReference type="NCBI Taxonomy" id="69332"/>
    <lineage>
        <taxon>Eukaryota</taxon>
        <taxon>Viridiplantae</taxon>
        <taxon>Streptophyta</taxon>
        <taxon>Charophyceae</taxon>
        <taxon>Charales</taxon>
        <taxon>Characeae</taxon>
        <taxon>Chara</taxon>
    </lineage>
</organism>
<protein>
    <submittedName>
        <fullName evidence="2">Uncharacterized protein</fullName>
    </submittedName>
</protein>
<feature type="compositionally biased region" description="Acidic residues" evidence="1">
    <location>
        <begin position="52"/>
        <end position="87"/>
    </location>
</feature>
<feature type="region of interest" description="Disordered" evidence="1">
    <location>
        <begin position="1"/>
        <end position="94"/>
    </location>
</feature>
<sequence>MEDSSQGTKKDVNMQGSHHSSQPTGPSENQTPDASRDRKRNRLEGSENQRTEEEEADGDAEDSAIQDSEDEGSKEEDEDMGDEEDEQGQSMDSLDYVQQYIRSLELDRIVELEVRLAHHKHLRNLKSATKVEDNISMEKRFEILKKEKELNEFYAVQYSMKTRTEKNIITVDTKSYEQRFT</sequence>
<dbReference type="Proteomes" id="UP000265515">
    <property type="component" value="Unassembled WGS sequence"/>
</dbReference>